<dbReference type="GO" id="GO:0016853">
    <property type="term" value="F:isomerase activity"/>
    <property type="evidence" value="ECO:0007669"/>
    <property type="project" value="UniProtKB-ARBA"/>
</dbReference>
<dbReference type="SUPFAM" id="SSF56529">
    <property type="entry name" value="FAH"/>
    <property type="match status" value="1"/>
</dbReference>
<dbReference type="InterPro" id="IPR051121">
    <property type="entry name" value="FAH"/>
</dbReference>
<dbReference type="Proteomes" id="UP000560081">
    <property type="component" value="Unassembled WGS sequence"/>
</dbReference>
<sequence>MKLATFRQPDSDPDTPGATFAAVVTSVHPEDPEVAVRVVAIPDCRDVGELLTAEPAEQREMVEAALRGAQEDHDLLLDASRLVYDTLIPFPTKVIAVGLNYRDHIRETGQEKPEHPTLFAKFAQSLTGALDPIEIPEEDHRVDYEGELCVVIGEPGRRIAVEDAHEHIAGYAVANDVSMRGFQGRTSEWLQGKVWEASTPVGPWLVTPDELPRDARITTRVNGEQRQSAKLQDVVFSPEELVAYASQMVTLNPGDLILTGTPAGVAVARKDADGRRPWLTAGDVVEVEITGLGRQRNELA</sequence>
<keyword evidence="2" id="KW-0479">Metal-binding</keyword>
<reference evidence="4 5" key="1">
    <citation type="submission" date="2020-08" db="EMBL/GenBank/DDBJ databases">
        <title>Sequencing the genomes of 1000 actinobacteria strains.</title>
        <authorList>
            <person name="Klenk H.-P."/>
        </authorList>
    </citation>
    <scope>NUCLEOTIDE SEQUENCE [LARGE SCALE GENOMIC DNA]</scope>
    <source>
        <strain evidence="4 5">DSM 19079</strain>
    </source>
</reference>
<dbReference type="EC" id="3.7.1.5" evidence="4"/>
<protein>
    <submittedName>
        <fullName evidence="4">Acylpyruvate hydrolase</fullName>
        <ecNumber evidence="4">3.7.1.5</ecNumber>
    </submittedName>
</protein>
<dbReference type="InterPro" id="IPR011234">
    <property type="entry name" value="Fumarylacetoacetase-like_C"/>
</dbReference>
<dbReference type="PANTHER" id="PTHR42796">
    <property type="entry name" value="FUMARYLACETOACETATE HYDROLASE DOMAIN-CONTAINING PROTEIN 2A-RELATED"/>
    <property type="match status" value="1"/>
</dbReference>
<feature type="domain" description="Fumarylacetoacetase-like C-terminal" evidence="3">
    <location>
        <begin position="93"/>
        <end position="299"/>
    </location>
</feature>
<keyword evidence="4" id="KW-0378">Hydrolase</keyword>
<dbReference type="EMBL" id="JACHMC010000001">
    <property type="protein sequence ID" value="MBB4883435.1"/>
    <property type="molecule type" value="Genomic_DNA"/>
</dbReference>
<dbReference type="OrthoDB" id="9805307at2"/>
<gene>
    <name evidence="4" type="ORF">BJ976_001786</name>
</gene>
<evidence type="ECO:0000313" key="4">
    <source>
        <dbReference type="EMBL" id="MBB4883435.1"/>
    </source>
</evidence>
<accession>A0A4Y8X1D7</accession>
<keyword evidence="5" id="KW-1185">Reference proteome</keyword>
<evidence type="ECO:0000313" key="5">
    <source>
        <dbReference type="Proteomes" id="UP000560081"/>
    </source>
</evidence>
<evidence type="ECO:0000256" key="1">
    <source>
        <dbReference type="ARBA" id="ARBA00010211"/>
    </source>
</evidence>
<dbReference type="RefSeq" id="WP_135029964.1">
    <property type="nucleotide sequence ID" value="NZ_BMLA01000002.1"/>
</dbReference>
<dbReference type="GO" id="GO:0046872">
    <property type="term" value="F:metal ion binding"/>
    <property type="evidence" value="ECO:0007669"/>
    <property type="project" value="UniProtKB-KW"/>
</dbReference>
<dbReference type="InterPro" id="IPR036663">
    <property type="entry name" value="Fumarylacetoacetase_C_sf"/>
</dbReference>
<comment type="similarity">
    <text evidence="1">Belongs to the FAH family.</text>
</comment>
<keyword evidence="4" id="KW-0670">Pyruvate</keyword>
<dbReference type="GO" id="GO:0047621">
    <property type="term" value="F:acylpyruvate hydrolase activity"/>
    <property type="evidence" value="ECO:0007669"/>
    <property type="project" value="UniProtKB-EC"/>
</dbReference>
<evidence type="ECO:0000259" key="3">
    <source>
        <dbReference type="Pfam" id="PF01557"/>
    </source>
</evidence>
<dbReference type="Pfam" id="PF01557">
    <property type="entry name" value="FAA_hydrolase"/>
    <property type="match status" value="1"/>
</dbReference>
<dbReference type="AlphaFoldDB" id="A0A4Y8X1D7"/>
<dbReference type="Gene3D" id="3.90.850.10">
    <property type="entry name" value="Fumarylacetoacetase-like, C-terminal domain"/>
    <property type="match status" value="1"/>
</dbReference>
<dbReference type="FunFam" id="3.90.850.10:FF:000002">
    <property type="entry name" value="2-hydroxyhepta-2,4-diene-1,7-dioate isomerase"/>
    <property type="match status" value="1"/>
</dbReference>
<dbReference type="PANTHER" id="PTHR42796:SF4">
    <property type="entry name" value="FUMARYLACETOACETATE HYDROLASE DOMAIN-CONTAINING PROTEIN 2A"/>
    <property type="match status" value="1"/>
</dbReference>
<comment type="caution">
    <text evidence="4">The sequence shown here is derived from an EMBL/GenBank/DDBJ whole genome shotgun (WGS) entry which is preliminary data.</text>
</comment>
<evidence type="ECO:0000256" key="2">
    <source>
        <dbReference type="ARBA" id="ARBA00022723"/>
    </source>
</evidence>
<dbReference type="GO" id="GO:0019752">
    <property type="term" value="P:carboxylic acid metabolic process"/>
    <property type="evidence" value="ECO:0007669"/>
    <property type="project" value="UniProtKB-ARBA"/>
</dbReference>
<organism evidence="4 5">
    <name type="scientific">Micrococcus flavus</name>
    <dbReference type="NCBI Taxonomy" id="384602"/>
    <lineage>
        <taxon>Bacteria</taxon>
        <taxon>Bacillati</taxon>
        <taxon>Actinomycetota</taxon>
        <taxon>Actinomycetes</taxon>
        <taxon>Micrococcales</taxon>
        <taxon>Micrococcaceae</taxon>
        <taxon>Micrococcus</taxon>
    </lineage>
</organism>
<proteinExistence type="inferred from homology"/>
<name>A0A4Y8X1D7_9MICC</name>